<dbReference type="EMBL" id="CP149785">
    <property type="protein sequence ID" value="WYF46760.1"/>
    <property type="molecule type" value="Genomic_DNA"/>
</dbReference>
<organism evidence="1">
    <name type="scientific">Deinococcus sp. VB142</name>
    <dbReference type="NCBI Taxonomy" id="3112952"/>
    <lineage>
        <taxon>Bacteria</taxon>
        <taxon>Thermotogati</taxon>
        <taxon>Deinococcota</taxon>
        <taxon>Deinococci</taxon>
        <taxon>Deinococcales</taxon>
        <taxon>Deinococcaceae</taxon>
        <taxon>Deinococcus</taxon>
    </lineage>
</organism>
<protein>
    <submittedName>
        <fullName evidence="1">Uncharacterized protein</fullName>
    </submittedName>
</protein>
<dbReference type="RefSeq" id="WP_339098268.1">
    <property type="nucleotide sequence ID" value="NZ_CP149785.1"/>
</dbReference>
<reference evidence="1" key="1">
    <citation type="submission" date="2024-03" db="EMBL/GenBank/DDBJ databases">
        <title>Deinococcus weizhi sp. nov., isolated from human skin.</title>
        <authorList>
            <person name="Wei Z."/>
            <person name="Tian F."/>
            <person name="Yang C."/>
            <person name="Xin L.T."/>
            <person name="Wen Z.J."/>
            <person name="Lan K.C."/>
            <person name="Yu L."/>
            <person name="Zhe W."/>
            <person name="Dan F.D."/>
            <person name="Jun W."/>
            <person name="Rui Z."/>
            <person name="Yong X.J."/>
            <person name="Ting Y."/>
            <person name="Wei X."/>
            <person name="Xu Z.G."/>
            <person name="Xin Z."/>
            <person name="Dong F.G."/>
            <person name="Ni X.M."/>
            <person name="Zheng M.G."/>
            <person name="Chun Y."/>
            <person name="Qian W.X."/>
        </authorList>
    </citation>
    <scope>NUCLEOTIDE SEQUENCE</scope>
    <source>
        <strain evidence="1">VB142</strain>
        <plasmid evidence="1">p2</plasmid>
    </source>
</reference>
<proteinExistence type="predicted"/>
<dbReference type="AlphaFoldDB" id="A0AAU6Q7W3"/>
<geneLocation type="plasmid" evidence="1">
    <name>p2</name>
</geneLocation>
<name>A0AAU6Q7W3_9DEIO</name>
<sequence length="158" mass="17461">MSTQTLTGPVGTATRVSAEALTFAPTCIAAWFLDLPPAHPHWPRYLLSVVDLAPHPGLADAVLHYPEAQYELLIIALNPERDPQPNDPDTWQHLMPLNVVVQFHGVTRAQAEALVDEAAQWCVDGRRWVETQDVMGERDRWKAEVQAEAARLGQAAAP</sequence>
<evidence type="ECO:0000313" key="1">
    <source>
        <dbReference type="EMBL" id="WYF46760.1"/>
    </source>
</evidence>
<accession>A0AAU6Q7W3</accession>
<keyword evidence="1" id="KW-0614">Plasmid</keyword>
<gene>
    <name evidence="1" type="ORF">WDJ50_18525</name>
</gene>